<name>A0AAD5VZK5_9AGAR</name>
<feature type="compositionally biased region" description="Polar residues" evidence="2">
    <location>
        <begin position="69"/>
        <end position="97"/>
    </location>
</feature>
<keyword evidence="1" id="KW-0677">Repeat</keyword>
<dbReference type="EMBL" id="JANIEX010000067">
    <property type="protein sequence ID" value="KAJ3574474.1"/>
    <property type="molecule type" value="Genomic_DNA"/>
</dbReference>
<dbReference type="InterPro" id="IPR056884">
    <property type="entry name" value="NPHP3-like_N"/>
</dbReference>
<accession>A0AAD5VZK5</accession>
<evidence type="ECO:0000256" key="2">
    <source>
        <dbReference type="SAM" id="MobiDB-lite"/>
    </source>
</evidence>
<dbReference type="PANTHER" id="PTHR10039:SF17">
    <property type="entry name" value="FUNGAL STAND N-TERMINAL GOODBYE DOMAIN-CONTAINING PROTEIN-RELATED"/>
    <property type="match status" value="1"/>
</dbReference>
<evidence type="ECO:0000256" key="1">
    <source>
        <dbReference type="ARBA" id="ARBA00022737"/>
    </source>
</evidence>
<keyword evidence="5" id="KW-1185">Reference proteome</keyword>
<protein>
    <recommendedName>
        <fullName evidence="3">NACHT domain-containing protein</fullName>
    </recommendedName>
</protein>
<dbReference type="InterPro" id="IPR027417">
    <property type="entry name" value="P-loop_NTPase"/>
</dbReference>
<comment type="caution">
    <text evidence="4">The sequence shown here is derived from an EMBL/GenBank/DDBJ whole genome shotgun (WGS) entry which is preliminary data.</text>
</comment>
<proteinExistence type="predicted"/>
<dbReference type="AlphaFoldDB" id="A0AAD5VZK5"/>
<gene>
    <name evidence="4" type="ORF">NP233_g1740</name>
</gene>
<evidence type="ECO:0000259" key="3">
    <source>
        <dbReference type="PROSITE" id="PS50837"/>
    </source>
</evidence>
<dbReference type="Proteomes" id="UP001213000">
    <property type="component" value="Unassembled WGS sequence"/>
</dbReference>
<reference evidence="4" key="1">
    <citation type="submission" date="2022-07" db="EMBL/GenBank/DDBJ databases">
        <title>Genome Sequence of Leucocoprinus birnbaumii.</title>
        <authorList>
            <person name="Buettner E."/>
        </authorList>
    </citation>
    <scope>NUCLEOTIDE SEQUENCE</scope>
    <source>
        <strain evidence="4">VT141</strain>
    </source>
</reference>
<organism evidence="4 5">
    <name type="scientific">Leucocoprinus birnbaumii</name>
    <dbReference type="NCBI Taxonomy" id="56174"/>
    <lineage>
        <taxon>Eukaryota</taxon>
        <taxon>Fungi</taxon>
        <taxon>Dikarya</taxon>
        <taxon>Basidiomycota</taxon>
        <taxon>Agaricomycotina</taxon>
        <taxon>Agaricomycetes</taxon>
        <taxon>Agaricomycetidae</taxon>
        <taxon>Agaricales</taxon>
        <taxon>Agaricineae</taxon>
        <taxon>Agaricaceae</taxon>
        <taxon>Leucocoprinus</taxon>
    </lineage>
</organism>
<evidence type="ECO:0000313" key="4">
    <source>
        <dbReference type="EMBL" id="KAJ3574474.1"/>
    </source>
</evidence>
<feature type="domain" description="NACHT" evidence="3">
    <location>
        <begin position="212"/>
        <end position="364"/>
    </location>
</feature>
<dbReference type="PANTHER" id="PTHR10039">
    <property type="entry name" value="AMELOGENIN"/>
    <property type="match status" value="1"/>
</dbReference>
<evidence type="ECO:0000313" key="5">
    <source>
        <dbReference type="Proteomes" id="UP001213000"/>
    </source>
</evidence>
<dbReference type="Pfam" id="PF24883">
    <property type="entry name" value="NPHP3_N"/>
    <property type="match status" value="1"/>
</dbReference>
<dbReference type="InterPro" id="IPR007111">
    <property type="entry name" value="NACHT_NTPase"/>
</dbReference>
<dbReference type="PROSITE" id="PS50837">
    <property type="entry name" value="NACHT"/>
    <property type="match status" value="1"/>
</dbReference>
<dbReference type="Gene3D" id="3.40.50.300">
    <property type="entry name" value="P-loop containing nucleotide triphosphate hydrolases"/>
    <property type="match status" value="1"/>
</dbReference>
<feature type="region of interest" description="Disordered" evidence="2">
    <location>
        <begin position="1"/>
        <end position="48"/>
    </location>
</feature>
<feature type="region of interest" description="Disordered" evidence="2">
    <location>
        <begin position="64"/>
        <end position="104"/>
    </location>
</feature>
<dbReference type="SUPFAM" id="SSF52540">
    <property type="entry name" value="P-loop containing nucleoside triphosphate hydrolases"/>
    <property type="match status" value="1"/>
</dbReference>
<sequence length="729" mass="81977">MSLSESPEVHQERRAKRRREPSPSDAALTQRYPPLHSEGDGSAQGVYKPSHMFTRGVSVELYGSKGEQRSTSTATREYIQSSTTRPATIQDSGSLPSYTPVIHEPPPTPVVSDGTSSGFFPGAHSFEITDSHFTEVHGNVTSNTYTLHNATVVNRTNENEIEVFGLLSERTIHGAEHDSSERNDPPLCHPGTRLDVRGEAQGWLRDQHRSEKILWLHGPAGVGKSAVMQSLADDESDSLDPILGATFFFSRPKGFVDAQCLFTTIAHQLATRYPSYRHYIVKLLTRDRGIPNKKMALQFRYFIKEPFSTTALQGLPDNVVILLDGLDECIGIEVQREIVLLIGHFSLEFPTSRLTWAIASRPEAHIKESFALLGHTNTFTYKEVSLLVDSDQACCDVERFLWDSFHDVRRRYSSSFPPSRQWPAEVEVLKIASAASGHFGFASVIMKFIIDEDRGNPVAGLEMVMEVIQKATLPNNKPQPLALLDAMYTQILSTVPTDVLPTTMILLSIMARHNLQNERIPLFVYGRSIFVMLCEWLKLTQDDVNGSPKPYHASFTDFLISPKRSGRFHAQDPIPEVLAGAAQFMLEAYHPMSNTINPSRITSKWADALCSRNLQTDEDELYLFHLTFCTIVHHLPEFWSQEVASSDLGKALTVFLKNMDYTYRSFPVPHPAMFADFSLQLQPWKAGVFVPEFQSSPSIWTLLIFMDLREVVHRDPLGHLHPINPGFLR</sequence>